<dbReference type="VEuPathDB" id="FungiDB:ASPSYDRAFT_420292"/>
<evidence type="ECO:0000313" key="2">
    <source>
        <dbReference type="Proteomes" id="UP000184356"/>
    </source>
</evidence>
<reference evidence="2" key="1">
    <citation type="journal article" date="2017" name="Genome Biol.">
        <title>Comparative genomics reveals high biological diversity and specific adaptations in the industrially and medically important fungal genus Aspergillus.</title>
        <authorList>
            <person name="de Vries R.P."/>
            <person name="Riley R."/>
            <person name="Wiebenga A."/>
            <person name="Aguilar-Osorio G."/>
            <person name="Amillis S."/>
            <person name="Uchima C.A."/>
            <person name="Anderluh G."/>
            <person name="Asadollahi M."/>
            <person name="Askin M."/>
            <person name="Barry K."/>
            <person name="Battaglia E."/>
            <person name="Bayram O."/>
            <person name="Benocci T."/>
            <person name="Braus-Stromeyer S.A."/>
            <person name="Caldana C."/>
            <person name="Canovas D."/>
            <person name="Cerqueira G.C."/>
            <person name="Chen F."/>
            <person name="Chen W."/>
            <person name="Choi C."/>
            <person name="Clum A."/>
            <person name="Dos Santos R.A."/>
            <person name="Damasio A.R."/>
            <person name="Diallinas G."/>
            <person name="Emri T."/>
            <person name="Fekete E."/>
            <person name="Flipphi M."/>
            <person name="Freyberg S."/>
            <person name="Gallo A."/>
            <person name="Gournas C."/>
            <person name="Habgood R."/>
            <person name="Hainaut M."/>
            <person name="Harispe M.L."/>
            <person name="Henrissat B."/>
            <person name="Hilden K.S."/>
            <person name="Hope R."/>
            <person name="Hossain A."/>
            <person name="Karabika E."/>
            <person name="Karaffa L."/>
            <person name="Karanyi Z."/>
            <person name="Krasevec N."/>
            <person name="Kuo A."/>
            <person name="Kusch H."/>
            <person name="LaButti K."/>
            <person name="Lagendijk E.L."/>
            <person name="Lapidus A."/>
            <person name="Levasseur A."/>
            <person name="Lindquist E."/>
            <person name="Lipzen A."/>
            <person name="Logrieco A.F."/>
            <person name="MacCabe A."/>
            <person name="Maekelae M.R."/>
            <person name="Malavazi I."/>
            <person name="Melin P."/>
            <person name="Meyer V."/>
            <person name="Mielnichuk N."/>
            <person name="Miskei M."/>
            <person name="Molnar A.P."/>
            <person name="Mule G."/>
            <person name="Ngan C.Y."/>
            <person name="Orejas M."/>
            <person name="Orosz E."/>
            <person name="Ouedraogo J.P."/>
            <person name="Overkamp K.M."/>
            <person name="Park H.-S."/>
            <person name="Perrone G."/>
            <person name="Piumi F."/>
            <person name="Punt P.J."/>
            <person name="Ram A.F."/>
            <person name="Ramon A."/>
            <person name="Rauscher S."/>
            <person name="Record E."/>
            <person name="Riano-Pachon D.M."/>
            <person name="Robert V."/>
            <person name="Roehrig J."/>
            <person name="Ruller R."/>
            <person name="Salamov A."/>
            <person name="Salih N.S."/>
            <person name="Samson R.A."/>
            <person name="Sandor E."/>
            <person name="Sanguinetti M."/>
            <person name="Schuetze T."/>
            <person name="Sepcic K."/>
            <person name="Shelest E."/>
            <person name="Sherlock G."/>
            <person name="Sophianopoulou V."/>
            <person name="Squina F.M."/>
            <person name="Sun H."/>
            <person name="Susca A."/>
            <person name="Todd R.B."/>
            <person name="Tsang A."/>
            <person name="Unkles S.E."/>
            <person name="van de Wiele N."/>
            <person name="van Rossen-Uffink D."/>
            <person name="Oliveira J.V."/>
            <person name="Vesth T.C."/>
            <person name="Visser J."/>
            <person name="Yu J.-H."/>
            <person name="Zhou M."/>
            <person name="Andersen M.R."/>
            <person name="Archer D.B."/>
            <person name="Baker S.E."/>
            <person name="Benoit I."/>
            <person name="Brakhage A.A."/>
            <person name="Braus G.H."/>
            <person name="Fischer R."/>
            <person name="Frisvad J.C."/>
            <person name="Goldman G.H."/>
            <person name="Houbraken J."/>
            <person name="Oakley B."/>
            <person name="Pocsi I."/>
            <person name="Scazzocchio C."/>
            <person name="Seiboth B."/>
            <person name="vanKuyk P.A."/>
            <person name="Wortman J."/>
            <person name="Dyer P.S."/>
            <person name="Grigoriev I.V."/>
        </authorList>
    </citation>
    <scope>NUCLEOTIDE SEQUENCE [LARGE SCALE GENOMIC DNA]</scope>
    <source>
        <strain evidence="2">CBS 593.65</strain>
    </source>
</reference>
<dbReference type="RefSeq" id="XP_040699458.1">
    <property type="nucleotide sequence ID" value="XM_040846389.1"/>
</dbReference>
<organism evidence="1 2">
    <name type="scientific">Aspergillus sydowii CBS 593.65</name>
    <dbReference type="NCBI Taxonomy" id="1036612"/>
    <lineage>
        <taxon>Eukaryota</taxon>
        <taxon>Fungi</taxon>
        <taxon>Dikarya</taxon>
        <taxon>Ascomycota</taxon>
        <taxon>Pezizomycotina</taxon>
        <taxon>Eurotiomycetes</taxon>
        <taxon>Eurotiomycetidae</taxon>
        <taxon>Eurotiales</taxon>
        <taxon>Aspergillaceae</taxon>
        <taxon>Aspergillus</taxon>
        <taxon>Aspergillus subgen. Nidulantes</taxon>
    </lineage>
</organism>
<dbReference type="AlphaFoldDB" id="A0A1L9T897"/>
<keyword evidence="2" id="KW-1185">Reference proteome</keyword>
<gene>
    <name evidence="1" type="ORF">ASPSYDRAFT_420292</name>
</gene>
<proteinExistence type="predicted"/>
<dbReference type="GeneID" id="63762462"/>
<name>A0A1L9T897_9EURO</name>
<dbReference type="Proteomes" id="UP000184356">
    <property type="component" value="Unassembled WGS sequence"/>
</dbReference>
<dbReference type="EMBL" id="KV878592">
    <property type="protein sequence ID" value="OJJ55652.1"/>
    <property type="molecule type" value="Genomic_DNA"/>
</dbReference>
<evidence type="ECO:0000313" key="1">
    <source>
        <dbReference type="EMBL" id="OJJ55652.1"/>
    </source>
</evidence>
<accession>A0A1L9T897</accession>
<protein>
    <submittedName>
        <fullName evidence="1">Uncharacterized protein</fullName>
    </submittedName>
</protein>
<sequence>MSGSSVDPWTTLLPLDSSRFLDARAVRYSKAATCRMRICSAAADAAEKGSSRYPIQAYICCRRLVWKRRSATSNQNVVCLQGCPVLANIGTYMSFSLAGTQYLRHRSTLPPHRVPPSAACIAPNRDASQGAGSRILQTDRILILARWPARAPRQSESPAGAALVCCELSSRAACYRRVSTGNGTPRIFLSQSHTVSTLNSQGGWRMEKDRIIYPTSVGNRILRNEANPPRMTDQAHWLRPVGLTSLTPSSLFAYGDY</sequence>